<evidence type="ECO:0000256" key="11">
    <source>
        <dbReference type="SAM" id="Phobius"/>
    </source>
</evidence>
<feature type="transmembrane region" description="Helical" evidence="11">
    <location>
        <begin position="34"/>
        <end position="55"/>
    </location>
</feature>
<dbReference type="SUPFAM" id="SSF47384">
    <property type="entry name" value="Homodimeric domain of signal transducing histidine kinase"/>
    <property type="match status" value="1"/>
</dbReference>
<sequence>MSEPRAGRANTGRASTDSDVLAVRKAAASVTRRISIASCALVVAIIIVAVGVVIWQSEPRELAETNRPGEDKIYISATKVLIALVIIGAAAIVFAAVISWLIARRAVRPLGQALQLQRAFVADASHELRTPLAVLDARLQLLQHRLGATDPSARTVTELRSDTAALIGIVGELLAAAGGEQGEPDEVTDASATAAEAIAALRLLADARNIRIELTGDVGSELAAEPGAAEPETDRAPDRATRVLMPQVSFRRCVTGLVDNAIGHTRDGGSVEVDLIAAPRTVTLSVADHGPGIRGIAPERVFDRFAHSDPDESDGLPRRRGFGIGLALVRDVAARNGGTVRVDSTGPEGTVISLELPRV</sequence>
<organism evidence="13 14">
    <name type="scientific">Gryllotalpicola reticulitermitis</name>
    <dbReference type="NCBI Taxonomy" id="1184153"/>
    <lineage>
        <taxon>Bacteria</taxon>
        <taxon>Bacillati</taxon>
        <taxon>Actinomycetota</taxon>
        <taxon>Actinomycetes</taxon>
        <taxon>Micrococcales</taxon>
        <taxon>Microbacteriaceae</taxon>
        <taxon>Gryllotalpicola</taxon>
    </lineage>
</organism>
<gene>
    <name evidence="13" type="ORF">ACFOYW_12605</name>
</gene>
<dbReference type="EMBL" id="JBHSCN010000005">
    <property type="protein sequence ID" value="MFC4244216.1"/>
    <property type="molecule type" value="Genomic_DNA"/>
</dbReference>
<dbReference type="Gene3D" id="1.10.287.130">
    <property type="match status" value="1"/>
</dbReference>
<dbReference type="InterPro" id="IPR003661">
    <property type="entry name" value="HisK_dim/P_dom"/>
</dbReference>
<feature type="domain" description="Histidine kinase" evidence="12">
    <location>
        <begin position="123"/>
        <end position="359"/>
    </location>
</feature>
<comment type="subcellular location">
    <subcellularLocation>
        <location evidence="2">Cell membrane</location>
    </subcellularLocation>
</comment>
<dbReference type="InterPro" id="IPR003594">
    <property type="entry name" value="HATPase_dom"/>
</dbReference>
<keyword evidence="14" id="KW-1185">Reference proteome</keyword>
<dbReference type="CDD" id="cd00082">
    <property type="entry name" value="HisKA"/>
    <property type="match status" value="1"/>
</dbReference>
<evidence type="ECO:0000313" key="14">
    <source>
        <dbReference type="Proteomes" id="UP001595900"/>
    </source>
</evidence>
<evidence type="ECO:0000256" key="8">
    <source>
        <dbReference type="ARBA" id="ARBA00022989"/>
    </source>
</evidence>
<comment type="caution">
    <text evidence="13">The sequence shown here is derived from an EMBL/GenBank/DDBJ whole genome shotgun (WGS) entry which is preliminary data.</text>
</comment>
<reference evidence="14" key="1">
    <citation type="journal article" date="2019" name="Int. J. Syst. Evol. Microbiol.">
        <title>The Global Catalogue of Microorganisms (GCM) 10K type strain sequencing project: providing services to taxonomists for standard genome sequencing and annotation.</title>
        <authorList>
            <consortium name="The Broad Institute Genomics Platform"/>
            <consortium name="The Broad Institute Genome Sequencing Center for Infectious Disease"/>
            <person name="Wu L."/>
            <person name="Ma J."/>
        </authorList>
    </citation>
    <scope>NUCLEOTIDE SEQUENCE [LARGE SCALE GENOMIC DNA]</scope>
    <source>
        <strain evidence="14">CGMCC 1.10363</strain>
    </source>
</reference>
<proteinExistence type="predicted"/>
<comment type="catalytic activity">
    <reaction evidence="1">
        <text>ATP + protein L-histidine = ADP + protein N-phospho-L-histidine.</text>
        <dbReference type="EC" id="2.7.13.3"/>
    </reaction>
</comment>
<dbReference type="PROSITE" id="PS50109">
    <property type="entry name" value="HIS_KIN"/>
    <property type="match status" value="1"/>
</dbReference>
<keyword evidence="8 11" id="KW-1133">Transmembrane helix</keyword>
<evidence type="ECO:0000256" key="10">
    <source>
        <dbReference type="ARBA" id="ARBA00023136"/>
    </source>
</evidence>
<protein>
    <recommendedName>
        <fullName evidence="3">histidine kinase</fullName>
        <ecNumber evidence="3">2.7.13.3</ecNumber>
    </recommendedName>
</protein>
<keyword evidence="9" id="KW-0902">Two-component regulatory system</keyword>
<evidence type="ECO:0000259" key="12">
    <source>
        <dbReference type="PROSITE" id="PS50109"/>
    </source>
</evidence>
<keyword evidence="10 11" id="KW-0472">Membrane</keyword>
<dbReference type="Pfam" id="PF00512">
    <property type="entry name" value="HisKA"/>
    <property type="match status" value="1"/>
</dbReference>
<evidence type="ECO:0000256" key="2">
    <source>
        <dbReference type="ARBA" id="ARBA00004236"/>
    </source>
</evidence>
<dbReference type="EC" id="2.7.13.3" evidence="3"/>
<evidence type="ECO:0000313" key="13">
    <source>
        <dbReference type="EMBL" id="MFC4244216.1"/>
    </source>
</evidence>
<dbReference type="Pfam" id="PF02518">
    <property type="entry name" value="HATPase_c"/>
    <property type="match status" value="1"/>
</dbReference>
<evidence type="ECO:0000256" key="1">
    <source>
        <dbReference type="ARBA" id="ARBA00000085"/>
    </source>
</evidence>
<evidence type="ECO:0000256" key="9">
    <source>
        <dbReference type="ARBA" id="ARBA00023012"/>
    </source>
</evidence>
<dbReference type="SMART" id="SM00387">
    <property type="entry name" value="HATPase_c"/>
    <property type="match status" value="1"/>
</dbReference>
<dbReference type="InterPro" id="IPR036097">
    <property type="entry name" value="HisK_dim/P_sf"/>
</dbReference>
<dbReference type="PRINTS" id="PR00344">
    <property type="entry name" value="BCTRLSENSOR"/>
</dbReference>
<dbReference type="RefSeq" id="WP_390229349.1">
    <property type="nucleotide sequence ID" value="NZ_JBHSCN010000005.1"/>
</dbReference>
<dbReference type="Gene3D" id="3.30.565.10">
    <property type="entry name" value="Histidine kinase-like ATPase, C-terminal domain"/>
    <property type="match status" value="1"/>
</dbReference>
<accession>A0ABV8Q794</accession>
<dbReference type="GO" id="GO:0016301">
    <property type="term" value="F:kinase activity"/>
    <property type="evidence" value="ECO:0007669"/>
    <property type="project" value="UniProtKB-KW"/>
</dbReference>
<evidence type="ECO:0000256" key="7">
    <source>
        <dbReference type="ARBA" id="ARBA00022777"/>
    </source>
</evidence>
<dbReference type="Proteomes" id="UP001595900">
    <property type="component" value="Unassembled WGS sequence"/>
</dbReference>
<keyword evidence="4" id="KW-0597">Phosphoprotein</keyword>
<evidence type="ECO:0000256" key="5">
    <source>
        <dbReference type="ARBA" id="ARBA00022679"/>
    </source>
</evidence>
<name>A0ABV8Q794_9MICO</name>
<dbReference type="CDD" id="cd00075">
    <property type="entry name" value="HATPase"/>
    <property type="match status" value="1"/>
</dbReference>
<dbReference type="SMART" id="SM00388">
    <property type="entry name" value="HisKA"/>
    <property type="match status" value="1"/>
</dbReference>
<dbReference type="SUPFAM" id="SSF55874">
    <property type="entry name" value="ATPase domain of HSP90 chaperone/DNA topoisomerase II/histidine kinase"/>
    <property type="match status" value="1"/>
</dbReference>
<keyword evidence="5" id="KW-0808">Transferase</keyword>
<dbReference type="PANTHER" id="PTHR45436:SF5">
    <property type="entry name" value="SENSOR HISTIDINE KINASE TRCS"/>
    <property type="match status" value="1"/>
</dbReference>
<dbReference type="InterPro" id="IPR050428">
    <property type="entry name" value="TCS_sensor_his_kinase"/>
</dbReference>
<evidence type="ECO:0000256" key="6">
    <source>
        <dbReference type="ARBA" id="ARBA00022692"/>
    </source>
</evidence>
<keyword evidence="6 11" id="KW-0812">Transmembrane</keyword>
<keyword evidence="7 13" id="KW-0418">Kinase</keyword>
<dbReference type="InterPro" id="IPR036890">
    <property type="entry name" value="HATPase_C_sf"/>
</dbReference>
<evidence type="ECO:0000256" key="3">
    <source>
        <dbReference type="ARBA" id="ARBA00012438"/>
    </source>
</evidence>
<feature type="transmembrane region" description="Helical" evidence="11">
    <location>
        <begin position="75"/>
        <end position="102"/>
    </location>
</feature>
<dbReference type="PANTHER" id="PTHR45436">
    <property type="entry name" value="SENSOR HISTIDINE KINASE YKOH"/>
    <property type="match status" value="1"/>
</dbReference>
<dbReference type="InterPro" id="IPR004358">
    <property type="entry name" value="Sig_transdc_His_kin-like_C"/>
</dbReference>
<evidence type="ECO:0000256" key="4">
    <source>
        <dbReference type="ARBA" id="ARBA00022553"/>
    </source>
</evidence>
<dbReference type="InterPro" id="IPR005467">
    <property type="entry name" value="His_kinase_dom"/>
</dbReference>